<evidence type="ECO:0000256" key="7">
    <source>
        <dbReference type="RuleBase" id="RU362136"/>
    </source>
</evidence>
<evidence type="ECO:0000256" key="6">
    <source>
        <dbReference type="ARBA" id="ARBA00023128"/>
    </source>
</evidence>
<evidence type="ECO:0000256" key="2">
    <source>
        <dbReference type="ARBA" id="ARBA00004173"/>
    </source>
</evidence>
<evidence type="ECO:0000313" key="9">
    <source>
        <dbReference type="Proteomes" id="UP001162087"/>
    </source>
</evidence>
<dbReference type="GO" id="GO:0005739">
    <property type="term" value="C:mitochondrion"/>
    <property type="evidence" value="ECO:0007669"/>
    <property type="project" value="UniProtKB-SubCell"/>
</dbReference>
<reference evidence="8" key="1">
    <citation type="submission" date="2022-10" db="EMBL/GenBank/DDBJ databases">
        <authorList>
            <person name="Byrne P K."/>
        </authorList>
    </citation>
    <scope>NUCLEOTIDE SEQUENCE</scope>
    <source>
        <strain evidence="8">IFO1802</strain>
    </source>
</reference>
<dbReference type="AlphaFoldDB" id="A0AA35J423"/>
<dbReference type="Proteomes" id="UP001162087">
    <property type="component" value="Chromosome 13"/>
</dbReference>
<dbReference type="Pfam" id="PF17049">
    <property type="entry name" value="AEP1"/>
    <property type="match status" value="1"/>
</dbReference>
<organism evidence="8 9">
    <name type="scientific">Saccharomyces kudriavzevii (strain ATCC MYA-4449 / AS 2.2408 / CBS 8840 / NBRC 1802 / NCYC 2889)</name>
    <name type="common">Yeast</name>
    <dbReference type="NCBI Taxonomy" id="226230"/>
    <lineage>
        <taxon>Eukaryota</taxon>
        <taxon>Fungi</taxon>
        <taxon>Dikarya</taxon>
        <taxon>Ascomycota</taxon>
        <taxon>Saccharomycotina</taxon>
        <taxon>Saccharomycetes</taxon>
        <taxon>Saccharomycetales</taxon>
        <taxon>Saccharomycetaceae</taxon>
        <taxon>Saccharomyces</taxon>
    </lineage>
</organism>
<evidence type="ECO:0000256" key="3">
    <source>
        <dbReference type="ARBA" id="ARBA00008176"/>
    </source>
</evidence>
<gene>
    <name evidence="8" type="primary">SKDI13G1950</name>
    <name evidence="8" type="ORF">SKDI_13G1950</name>
</gene>
<protein>
    <recommendedName>
        <fullName evidence="7">ATPase expression protein 1</fullName>
    </recommendedName>
</protein>
<keyword evidence="9" id="KW-1185">Reference proteome</keyword>
<sequence length="501" mass="57426">MQSRKWYPTLKKAPVLANGARIHKHADKVPHPEDIIHPFYQPTPVEQFITCATECDPALLDGEKIVPSLIKHPVSLNTILVNSKLKFDDIRGVNKWLMKFIAKRKIQRSMILRPTNKDVNFFQIPQLSSADMTKIAGLENTLSSVEDANDLESTVEFLNNELQSMFDRNDRQTKFFCEDILAYLIKYHGNSVEKLILLINLTQIQLCSSLDQVKAVDIILHHILHKMETNSGGLPYSADLVTALRDLLAAINNRFFPKRCEDSLHPIIIEQLLSFYIEIGNLNESKKFLGHLINKGVLPDPSIINRYLKGVDVHFDENIKNFDLKSKFAFIADLAPIIQNYGEVTLFKFLIPMCRHFDELCSLLDILRRSDHSKQIMHNTLPILIKKVLTFTKDPMANSANLSKILNLVTSICEQNIPSKFVERFILAFALQGNYTMMANMIDTYKTELSHKYQMQIVSALNKSEKNHISRNTAAIGYNKEFKKYFFENYLSSAKLKTTHP</sequence>
<evidence type="ECO:0000256" key="4">
    <source>
        <dbReference type="ARBA" id="ARBA00022845"/>
    </source>
</evidence>
<accession>A0AA35J423</accession>
<dbReference type="GO" id="GO:0045182">
    <property type="term" value="F:translation regulator activity"/>
    <property type="evidence" value="ECO:0007669"/>
    <property type="project" value="InterPro"/>
</dbReference>
<comment type="subcellular location">
    <subcellularLocation>
        <location evidence="2 7">Mitochondrion</location>
    </subcellularLocation>
</comment>
<dbReference type="InterPro" id="IPR031467">
    <property type="entry name" value="Aep1"/>
</dbReference>
<evidence type="ECO:0000313" key="8">
    <source>
        <dbReference type="EMBL" id="CAI4048128.1"/>
    </source>
</evidence>
<evidence type="ECO:0000256" key="5">
    <source>
        <dbReference type="ARBA" id="ARBA00022946"/>
    </source>
</evidence>
<dbReference type="RefSeq" id="XP_056084228.1">
    <property type="nucleotide sequence ID" value="XM_056230296.1"/>
</dbReference>
<comment type="function">
    <text evidence="1 7">Required for translation of the mitochondrial OLI1 transcript encoding subunit 9 of mitochondrial ATP synthase.</text>
</comment>
<keyword evidence="5 7" id="KW-0809">Transit peptide</keyword>
<evidence type="ECO:0000256" key="1">
    <source>
        <dbReference type="ARBA" id="ARBA00003960"/>
    </source>
</evidence>
<comment type="similarity">
    <text evidence="3 7">Belongs to the AEP1 family.</text>
</comment>
<proteinExistence type="inferred from homology"/>
<name>A0AA35J423_SACK1</name>
<keyword evidence="4 7" id="KW-0810">Translation regulation</keyword>
<dbReference type="EMBL" id="OX365908">
    <property type="protein sequence ID" value="CAI4048128.1"/>
    <property type="molecule type" value="Genomic_DNA"/>
</dbReference>
<dbReference type="GeneID" id="80926219"/>
<keyword evidence="6 7" id="KW-0496">Mitochondrion</keyword>